<protein>
    <recommendedName>
        <fullName evidence="16">Cytochrome b5 heme-binding domain-containing protein</fullName>
    </recommendedName>
</protein>
<evidence type="ECO:0000256" key="2">
    <source>
        <dbReference type="ARBA" id="ARBA00022448"/>
    </source>
</evidence>
<dbReference type="PANTHER" id="PTHR19359:SF150">
    <property type="entry name" value="CYTOCHROME B5"/>
    <property type="match status" value="1"/>
</dbReference>
<comment type="caution">
    <text evidence="17">The sequence shown here is derived from an EMBL/GenBank/DDBJ whole genome shotgun (WGS) entry which is preliminary data.</text>
</comment>
<evidence type="ECO:0000256" key="5">
    <source>
        <dbReference type="ARBA" id="ARBA00022723"/>
    </source>
</evidence>
<dbReference type="GO" id="GO:0020037">
    <property type="term" value="F:heme binding"/>
    <property type="evidence" value="ECO:0007669"/>
    <property type="project" value="UniProtKB-UniRule"/>
</dbReference>
<keyword evidence="5 14" id="KW-0479">Metal-binding</keyword>
<dbReference type="GO" id="GO:0046872">
    <property type="term" value="F:metal ion binding"/>
    <property type="evidence" value="ECO:0007669"/>
    <property type="project" value="UniProtKB-UniRule"/>
</dbReference>
<dbReference type="InterPro" id="IPR050668">
    <property type="entry name" value="Cytochrome_b5"/>
</dbReference>
<comment type="similarity">
    <text evidence="13 14">Belongs to the cytochrome b5 family.</text>
</comment>
<evidence type="ECO:0000256" key="6">
    <source>
        <dbReference type="ARBA" id="ARBA00022824"/>
    </source>
</evidence>
<evidence type="ECO:0000256" key="3">
    <source>
        <dbReference type="ARBA" id="ARBA00022617"/>
    </source>
</evidence>
<accession>A0A9P5SRR3</accession>
<dbReference type="Proteomes" id="UP000696485">
    <property type="component" value="Unassembled WGS sequence"/>
</dbReference>
<dbReference type="SMART" id="SM01117">
    <property type="entry name" value="Cyt-b5"/>
    <property type="match status" value="1"/>
</dbReference>
<keyword evidence="4" id="KW-0812">Transmembrane</keyword>
<organism evidence="17 18">
    <name type="scientific">Podila minutissima</name>
    <dbReference type="NCBI Taxonomy" id="64525"/>
    <lineage>
        <taxon>Eukaryota</taxon>
        <taxon>Fungi</taxon>
        <taxon>Fungi incertae sedis</taxon>
        <taxon>Mucoromycota</taxon>
        <taxon>Mortierellomycotina</taxon>
        <taxon>Mortierellomycetes</taxon>
        <taxon>Mortierellales</taxon>
        <taxon>Mortierellaceae</taxon>
        <taxon>Podila</taxon>
    </lineage>
</organism>
<evidence type="ECO:0000256" key="7">
    <source>
        <dbReference type="ARBA" id="ARBA00022848"/>
    </source>
</evidence>
<proteinExistence type="inferred from homology"/>
<dbReference type="EMBL" id="JAAAUY010000041">
    <property type="protein sequence ID" value="KAF9336953.1"/>
    <property type="molecule type" value="Genomic_DNA"/>
</dbReference>
<evidence type="ECO:0000256" key="4">
    <source>
        <dbReference type="ARBA" id="ARBA00022692"/>
    </source>
</evidence>
<keyword evidence="2" id="KW-0813">Transport</keyword>
<name>A0A9P5SRR3_9FUNG</name>
<dbReference type="FunFam" id="3.10.120.10:FF:000002">
    <property type="entry name" value="Cytochrome b5 type B"/>
    <property type="match status" value="1"/>
</dbReference>
<keyword evidence="9" id="KW-1133">Transmembrane helix</keyword>
<dbReference type="InterPro" id="IPR018506">
    <property type="entry name" value="Cyt_B5_heme-BS"/>
</dbReference>
<dbReference type="InterPro" id="IPR001199">
    <property type="entry name" value="Cyt_B5-like_heme/steroid-bd"/>
</dbReference>
<evidence type="ECO:0000256" key="8">
    <source>
        <dbReference type="ARBA" id="ARBA00022982"/>
    </source>
</evidence>
<dbReference type="SUPFAM" id="SSF55856">
    <property type="entry name" value="Cytochrome b5-like heme/steroid binding domain"/>
    <property type="match status" value="1"/>
</dbReference>
<sequence length="130" mass="14066">MAEKKIFTFADLSQHTGKDNLFLAIHGKVYDVSGFIDEHPGGEEVLLDEAGRDATESFEDVGHSDEAREIMSKLFVGDLKTDGTEKTKAKSESASVPKPIPAPEPVDSSSKIQYVVALAVVAGCVMWKLL</sequence>
<keyword evidence="8" id="KW-0249">Electron transport</keyword>
<feature type="compositionally biased region" description="Basic and acidic residues" evidence="15">
    <location>
        <begin position="82"/>
        <end position="91"/>
    </location>
</feature>
<evidence type="ECO:0000313" key="18">
    <source>
        <dbReference type="Proteomes" id="UP000696485"/>
    </source>
</evidence>
<keyword evidence="7" id="KW-0492">Microsome</keyword>
<evidence type="ECO:0000256" key="14">
    <source>
        <dbReference type="RuleBase" id="RU362121"/>
    </source>
</evidence>
<dbReference type="PROSITE" id="PS50255">
    <property type="entry name" value="CYTOCHROME_B5_2"/>
    <property type="match status" value="1"/>
</dbReference>
<evidence type="ECO:0000256" key="11">
    <source>
        <dbReference type="ARBA" id="ARBA00023136"/>
    </source>
</evidence>
<dbReference type="Gene3D" id="3.10.120.10">
    <property type="entry name" value="Cytochrome b5-like heme/steroid binding domain"/>
    <property type="match status" value="1"/>
</dbReference>
<dbReference type="GO" id="GO:0005789">
    <property type="term" value="C:endoplasmic reticulum membrane"/>
    <property type="evidence" value="ECO:0007669"/>
    <property type="project" value="UniProtKB-SubCell"/>
</dbReference>
<dbReference type="PRINTS" id="PR00363">
    <property type="entry name" value="CYTOCHROMEB5"/>
</dbReference>
<reference evidence="17" key="1">
    <citation type="journal article" date="2020" name="Fungal Divers.">
        <title>Resolving the Mortierellaceae phylogeny through synthesis of multi-gene phylogenetics and phylogenomics.</title>
        <authorList>
            <person name="Vandepol N."/>
            <person name="Liber J."/>
            <person name="Desiro A."/>
            <person name="Na H."/>
            <person name="Kennedy M."/>
            <person name="Barry K."/>
            <person name="Grigoriev I.V."/>
            <person name="Miller A.N."/>
            <person name="O'Donnell K."/>
            <person name="Stajich J.E."/>
            <person name="Bonito G."/>
        </authorList>
    </citation>
    <scope>NUCLEOTIDE SEQUENCE</scope>
    <source>
        <strain evidence="17">NVP1</strain>
    </source>
</reference>
<feature type="domain" description="Cytochrome b5 heme-binding" evidence="16">
    <location>
        <begin position="4"/>
        <end position="80"/>
    </location>
</feature>
<evidence type="ECO:0000256" key="13">
    <source>
        <dbReference type="ARBA" id="ARBA00038168"/>
    </source>
</evidence>
<dbReference type="InterPro" id="IPR036400">
    <property type="entry name" value="Cyt_B5-like_heme/steroid_sf"/>
</dbReference>
<keyword evidence="11" id="KW-0472">Membrane</keyword>
<dbReference type="AlphaFoldDB" id="A0A9P5SRR3"/>
<keyword evidence="6" id="KW-0256">Endoplasmic reticulum</keyword>
<evidence type="ECO:0000259" key="16">
    <source>
        <dbReference type="PROSITE" id="PS50255"/>
    </source>
</evidence>
<dbReference type="Pfam" id="PF00173">
    <property type="entry name" value="Cyt-b5"/>
    <property type="match status" value="1"/>
</dbReference>
<evidence type="ECO:0000256" key="9">
    <source>
        <dbReference type="ARBA" id="ARBA00022989"/>
    </source>
</evidence>
<evidence type="ECO:0000313" key="17">
    <source>
        <dbReference type="EMBL" id="KAF9336953.1"/>
    </source>
</evidence>
<evidence type="ECO:0000256" key="10">
    <source>
        <dbReference type="ARBA" id="ARBA00023004"/>
    </source>
</evidence>
<evidence type="ECO:0000256" key="1">
    <source>
        <dbReference type="ARBA" id="ARBA00004131"/>
    </source>
</evidence>
<comment type="subcellular location">
    <subcellularLocation>
        <location evidence="1">Endoplasmic reticulum membrane</location>
        <topology evidence="1">Single-pass membrane protein</topology>
        <orientation evidence="1">Cytoplasmic side</orientation>
    </subcellularLocation>
    <subcellularLocation>
        <location evidence="12">Microsome membrane</location>
        <topology evidence="12">Single-pass membrane protein</topology>
        <orientation evidence="12">Cytoplasmic side</orientation>
    </subcellularLocation>
</comment>
<feature type="region of interest" description="Disordered" evidence="15">
    <location>
        <begin position="82"/>
        <end position="107"/>
    </location>
</feature>
<keyword evidence="3 14" id="KW-0349">Heme</keyword>
<keyword evidence="10 14" id="KW-0408">Iron</keyword>
<keyword evidence="18" id="KW-1185">Reference proteome</keyword>
<evidence type="ECO:0000256" key="12">
    <source>
        <dbReference type="ARBA" id="ARBA00037877"/>
    </source>
</evidence>
<dbReference type="PROSITE" id="PS00191">
    <property type="entry name" value="CYTOCHROME_B5_1"/>
    <property type="match status" value="1"/>
</dbReference>
<evidence type="ECO:0000256" key="15">
    <source>
        <dbReference type="SAM" id="MobiDB-lite"/>
    </source>
</evidence>
<gene>
    <name evidence="17" type="ORF">BG006_006768</name>
</gene>
<dbReference type="PANTHER" id="PTHR19359">
    <property type="entry name" value="CYTOCHROME B5"/>
    <property type="match status" value="1"/>
</dbReference>